<name>A0A7M5UN56_9CNID</name>
<dbReference type="AlphaFoldDB" id="A0A7M5UN56"/>
<evidence type="ECO:0000313" key="3">
    <source>
        <dbReference type="EnsemblMetazoa" id="CLYHEMP012659.1"/>
    </source>
</evidence>
<dbReference type="RefSeq" id="XP_066927770.1">
    <property type="nucleotide sequence ID" value="XM_067071669.1"/>
</dbReference>
<evidence type="ECO:0000256" key="1">
    <source>
        <dbReference type="SAM" id="MobiDB-lite"/>
    </source>
</evidence>
<evidence type="ECO:0000259" key="2">
    <source>
        <dbReference type="Pfam" id="PF18717"/>
    </source>
</evidence>
<dbReference type="Proteomes" id="UP000594262">
    <property type="component" value="Unplaced"/>
</dbReference>
<dbReference type="GeneID" id="136815224"/>
<dbReference type="PANTHER" id="PTHR17609">
    <property type="entry name" value="HMG DOMAIN-CONTAINING PROTEIN 3"/>
    <property type="match status" value="1"/>
</dbReference>
<protein>
    <recommendedName>
        <fullName evidence="2">HMG domain-containing protein</fullName>
    </recommendedName>
</protein>
<feature type="domain" description="HMG" evidence="2">
    <location>
        <begin position="292"/>
        <end position="382"/>
    </location>
</feature>
<organism evidence="3 4">
    <name type="scientific">Clytia hemisphaerica</name>
    <dbReference type="NCBI Taxonomy" id="252671"/>
    <lineage>
        <taxon>Eukaryota</taxon>
        <taxon>Metazoa</taxon>
        <taxon>Cnidaria</taxon>
        <taxon>Hydrozoa</taxon>
        <taxon>Hydroidolina</taxon>
        <taxon>Leptothecata</taxon>
        <taxon>Obeliida</taxon>
        <taxon>Clytiidae</taxon>
        <taxon>Clytia</taxon>
    </lineage>
</organism>
<evidence type="ECO:0000313" key="4">
    <source>
        <dbReference type="Proteomes" id="UP000594262"/>
    </source>
</evidence>
<sequence length="816" mass="92293">MATGSKRGLGACKVCFKEYSNRKKPKFCPCGNHLGGSFTEKVVVSTADPSSVCIYEQPNGEKLLSIRVSPKGDRKFCFIGKDHKICYDNRCLQYRTSLVTSGKVSEFKCDHMTIPISTALYRIKYFELDQLAKFTTDLGLQREMSEIQIVDYPTVIKISKKSYAVIGKIHGHSVKYTHVTLSIHKDGKHELLCTHADCKGKVIKQASDRKVCLHRNLVLLARNLFETGNYPGQPQQDPVPASKKTVDEDGQSRQLKNTMQIQANKEIPYTIPPLTLNQYYLLVIRKNERLSFEPHETKCTLCQSPLGDSVFPQGTRSTNGNGYLITNLHSFVKVDIKMKKCSSKDCKAAHVAYPFKNGLFNICNKVIISLDILLEFRCYFKEGVSIYHIIGAKLDALSYKLEEANRPKYNEIRYLVDLICDGFYKFEALTKRDLNDVICGICGIAGRAYMGEANEKNCCALKDIDTKKTSLPSPPSQVFGTGPSINPPPELLENCLRRIKWHLVERGTFATARSTFSLTMDEVPVMVPSMQRTIEINTEKEKKNDLLKDSAVLEGDALMLSKMMYDHGLSIQSLDTMQDHILKQLAEECGIQTMNKSKDQVKSCLLKLHTSLCTGKSLCHNVVKTPGHTGGFYRMTCTHGTTVCSKFMVYPETVRDAADLWLSLKHPPVLFMHETPCTFTRHLLNRCPEVTERYWGDLNGCFEKPVVYEEPNGFLDVPDLTATEYQENTQAQLQLPSCPNNPMMQMFAHPLTNSARRYVCGETYTEQTTINHIYANFTTLICVNRLKKLKRISKIVILIPNINVGYRQQLRCQITP</sequence>
<dbReference type="OrthoDB" id="5951344at2759"/>
<dbReference type="PANTHER" id="PTHR17609:SF3">
    <property type="entry name" value="SAP DOMAIN-CONTAINING PROTEIN"/>
    <property type="match status" value="1"/>
</dbReference>
<dbReference type="InterPro" id="IPR039598">
    <property type="entry name" value="HMGXB3"/>
</dbReference>
<proteinExistence type="predicted"/>
<dbReference type="InterPro" id="IPR040648">
    <property type="entry name" value="HMGXB3_CxC4"/>
</dbReference>
<dbReference type="EnsemblMetazoa" id="CLYHEMT012659.1">
    <property type="protein sequence ID" value="CLYHEMP012659.1"/>
    <property type="gene ID" value="CLYHEMG012659"/>
</dbReference>
<dbReference type="Pfam" id="PF18717">
    <property type="entry name" value="CxC4"/>
    <property type="match status" value="1"/>
</dbReference>
<reference evidence="3" key="1">
    <citation type="submission" date="2021-01" db="UniProtKB">
        <authorList>
            <consortium name="EnsemblMetazoa"/>
        </authorList>
    </citation>
    <scope>IDENTIFICATION</scope>
</reference>
<keyword evidence="4" id="KW-1185">Reference proteome</keyword>
<feature type="region of interest" description="Disordered" evidence="1">
    <location>
        <begin position="229"/>
        <end position="253"/>
    </location>
</feature>
<accession>A0A7M5UN56</accession>